<dbReference type="PANTHER" id="PTHR11820:SF90">
    <property type="entry name" value="FLUTATHIONE S-TRANSFERASE"/>
    <property type="match status" value="1"/>
</dbReference>
<accession>A0A091ASS7</accession>
<keyword evidence="1" id="KW-0479">Metal-binding</keyword>
<dbReference type="Gene3D" id="3.90.850.10">
    <property type="entry name" value="Fumarylacetoacetase-like, C-terminal domain"/>
    <property type="match status" value="1"/>
</dbReference>
<keyword evidence="4" id="KW-1185">Reference proteome</keyword>
<dbReference type="InterPro" id="IPR011234">
    <property type="entry name" value="Fumarylacetoacetase-like_C"/>
</dbReference>
<dbReference type="Pfam" id="PF01557">
    <property type="entry name" value="FAA_hydrolase"/>
    <property type="match status" value="1"/>
</dbReference>
<evidence type="ECO:0000256" key="1">
    <source>
        <dbReference type="ARBA" id="ARBA00022723"/>
    </source>
</evidence>
<dbReference type="PATRIC" id="fig|1384056.3.peg.2421"/>
<evidence type="ECO:0000313" key="4">
    <source>
        <dbReference type="Proteomes" id="UP000029393"/>
    </source>
</evidence>
<name>A0A091ASS7_9GAMM</name>
<dbReference type="PANTHER" id="PTHR11820">
    <property type="entry name" value="ACYLPYRUVASE"/>
    <property type="match status" value="1"/>
</dbReference>
<dbReference type="OrthoDB" id="9805307at2"/>
<protein>
    <recommendedName>
        <fullName evidence="2">Fumarylacetoacetase-like C-terminal domain-containing protein</fullName>
    </recommendedName>
</protein>
<proteinExistence type="predicted"/>
<sequence>MTATVIPVPAPTTLPVRGSEAVFPVRRIYCVGRNFADHAREMGATVDRGNPVFFMKPGDAVVAGGGRVPYPPGTRDLHHEVELVVALGRDANGVTSVDDAPALVFGYGVGLDLTRRDLQANAKAKGLPWDTAKGFDHSAPASELVPVAAAGDVFARTLSLRVNGELRQQAPLDTMVFTVAEVLHELSKLYALKAGDLVFMGTPAGVAALVPGDRFRAEVEGLLVLEGDIA</sequence>
<organism evidence="3 4">
    <name type="scientific">Arenimonas metalli CF5-1</name>
    <dbReference type="NCBI Taxonomy" id="1384056"/>
    <lineage>
        <taxon>Bacteria</taxon>
        <taxon>Pseudomonadati</taxon>
        <taxon>Pseudomonadota</taxon>
        <taxon>Gammaproteobacteria</taxon>
        <taxon>Lysobacterales</taxon>
        <taxon>Lysobacteraceae</taxon>
        <taxon>Arenimonas</taxon>
    </lineage>
</organism>
<feature type="domain" description="Fumarylacetoacetase-like C-terminal" evidence="2">
    <location>
        <begin position="28"/>
        <end position="228"/>
    </location>
</feature>
<dbReference type="SUPFAM" id="SSF56529">
    <property type="entry name" value="FAH"/>
    <property type="match status" value="1"/>
</dbReference>
<dbReference type="InterPro" id="IPR036663">
    <property type="entry name" value="Fumarylacetoacetase_C_sf"/>
</dbReference>
<reference evidence="3 4" key="1">
    <citation type="submission" date="2013-09" db="EMBL/GenBank/DDBJ databases">
        <title>Genome sequencing of Arenimonas metalli.</title>
        <authorList>
            <person name="Chen F."/>
            <person name="Wang G."/>
        </authorList>
    </citation>
    <scope>NUCLEOTIDE SEQUENCE [LARGE SCALE GENOMIC DNA]</scope>
    <source>
        <strain evidence="3 4">CF5-1</strain>
    </source>
</reference>
<dbReference type="AlphaFoldDB" id="A0A091ASS7"/>
<dbReference type="RefSeq" id="WP_034214673.1">
    <property type="nucleotide sequence ID" value="NZ_AVCK01000055.1"/>
</dbReference>
<dbReference type="eggNOG" id="COG0179">
    <property type="taxonomic scope" value="Bacteria"/>
</dbReference>
<dbReference type="STRING" id="1384056.N787_04500"/>
<gene>
    <name evidence="3" type="ORF">N787_04500</name>
</gene>
<dbReference type="GO" id="GO:0046872">
    <property type="term" value="F:metal ion binding"/>
    <property type="evidence" value="ECO:0007669"/>
    <property type="project" value="UniProtKB-KW"/>
</dbReference>
<dbReference type="EMBL" id="AVCK01000055">
    <property type="protein sequence ID" value="KFN42034.1"/>
    <property type="molecule type" value="Genomic_DNA"/>
</dbReference>
<comment type="caution">
    <text evidence="3">The sequence shown here is derived from an EMBL/GenBank/DDBJ whole genome shotgun (WGS) entry which is preliminary data.</text>
</comment>
<dbReference type="Proteomes" id="UP000029393">
    <property type="component" value="Unassembled WGS sequence"/>
</dbReference>
<dbReference type="GO" id="GO:0018773">
    <property type="term" value="F:acetylpyruvate hydrolase activity"/>
    <property type="evidence" value="ECO:0007669"/>
    <property type="project" value="TreeGrafter"/>
</dbReference>
<evidence type="ECO:0000259" key="2">
    <source>
        <dbReference type="Pfam" id="PF01557"/>
    </source>
</evidence>
<evidence type="ECO:0000313" key="3">
    <source>
        <dbReference type="EMBL" id="KFN42034.1"/>
    </source>
</evidence>